<dbReference type="RefSeq" id="WP_344466085.1">
    <property type="nucleotide sequence ID" value="NZ_BAAANT010000019.1"/>
</dbReference>
<dbReference type="SUPFAM" id="SSF53474">
    <property type="entry name" value="alpha/beta-Hydrolases"/>
    <property type="match status" value="1"/>
</dbReference>
<keyword evidence="6" id="KW-1185">Reference proteome</keyword>
<keyword evidence="3" id="KW-0443">Lipid metabolism</keyword>
<dbReference type="Pfam" id="PF03403">
    <property type="entry name" value="PAF-AH_p_II"/>
    <property type="match status" value="1"/>
</dbReference>
<evidence type="ECO:0000256" key="2">
    <source>
        <dbReference type="ARBA" id="ARBA00022963"/>
    </source>
</evidence>
<sequence>MRKTLVAAGIAGLMLATCAVGPAMAVESAPRPARVHLPSPTGAFSVGVVPLHLVDHSRSDPWQSARAPRELMVSVFYPARGAARHPVARQMPAGAAAGFDTFAGPLNYGVPAGTAAWAETLTDAHGGAPVAPGRHPVVLYSPGAGDIRDWNTGLVQDLVSHGYIVVTIDHTYEAAAVQFPDGRVADSVLLSRFAEAQKSGTVPALLEKVLDTRVADTRFVLDQLTTLATGADPDAEHRHLPSGLGRAMDLDRIGMFGQSAGGFTAAETMYSDPRIKAGIDLDGTLGFSSEPDGSHLSPVAHHGLDRPFLLMGSSGDGGSNHHAEPSWASFWDNSRGWHADITLDDSRHGSFTDAESLLPQLAGRLPTGSVTGQLGTLAPSRAVATERAYVSAFFDRWLRNHDNHLLDGGPTSYPVTFIR</sequence>
<keyword evidence="1" id="KW-0378">Hydrolase</keyword>
<feature type="signal peptide" evidence="4">
    <location>
        <begin position="1"/>
        <end position="25"/>
    </location>
</feature>
<dbReference type="InterPro" id="IPR029058">
    <property type="entry name" value="AB_hydrolase_fold"/>
</dbReference>
<evidence type="ECO:0000256" key="1">
    <source>
        <dbReference type="ARBA" id="ARBA00022801"/>
    </source>
</evidence>
<proteinExistence type="predicted"/>
<accession>A0ABP5LJG5</accession>
<name>A0ABP5LJG5_9ACTN</name>
<dbReference type="Proteomes" id="UP001422759">
    <property type="component" value="Unassembled WGS sequence"/>
</dbReference>
<comment type="caution">
    <text evidence="5">The sequence shown here is derived from an EMBL/GenBank/DDBJ whole genome shotgun (WGS) entry which is preliminary data.</text>
</comment>
<dbReference type="PANTHER" id="PTHR10272:SF0">
    <property type="entry name" value="PLATELET-ACTIVATING FACTOR ACETYLHYDROLASE"/>
    <property type="match status" value="1"/>
</dbReference>
<evidence type="ECO:0000313" key="5">
    <source>
        <dbReference type="EMBL" id="GAA2146206.1"/>
    </source>
</evidence>
<protein>
    <submittedName>
        <fullName evidence="5">Lipase</fullName>
    </submittedName>
</protein>
<keyword evidence="2" id="KW-0442">Lipid degradation</keyword>
<gene>
    <name evidence="5" type="ORF">GCM10009760_35670</name>
</gene>
<feature type="chain" id="PRO_5046492308" evidence="4">
    <location>
        <begin position="26"/>
        <end position="419"/>
    </location>
</feature>
<organism evidence="5 6">
    <name type="scientific">Kitasatospora kazusensis</name>
    <dbReference type="NCBI Taxonomy" id="407974"/>
    <lineage>
        <taxon>Bacteria</taxon>
        <taxon>Bacillati</taxon>
        <taxon>Actinomycetota</taxon>
        <taxon>Actinomycetes</taxon>
        <taxon>Kitasatosporales</taxon>
        <taxon>Streptomycetaceae</taxon>
        <taxon>Kitasatospora</taxon>
    </lineage>
</organism>
<evidence type="ECO:0000256" key="4">
    <source>
        <dbReference type="SAM" id="SignalP"/>
    </source>
</evidence>
<keyword evidence="4" id="KW-0732">Signal</keyword>
<evidence type="ECO:0000256" key="3">
    <source>
        <dbReference type="ARBA" id="ARBA00023098"/>
    </source>
</evidence>
<reference evidence="6" key="1">
    <citation type="journal article" date="2019" name="Int. J. Syst. Evol. Microbiol.">
        <title>The Global Catalogue of Microorganisms (GCM) 10K type strain sequencing project: providing services to taxonomists for standard genome sequencing and annotation.</title>
        <authorList>
            <consortium name="The Broad Institute Genomics Platform"/>
            <consortium name="The Broad Institute Genome Sequencing Center for Infectious Disease"/>
            <person name="Wu L."/>
            <person name="Ma J."/>
        </authorList>
    </citation>
    <scope>NUCLEOTIDE SEQUENCE [LARGE SCALE GENOMIC DNA]</scope>
    <source>
        <strain evidence="6">JCM 14560</strain>
    </source>
</reference>
<dbReference type="Gene3D" id="3.40.50.1820">
    <property type="entry name" value="alpha/beta hydrolase"/>
    <property type="match status" value="1"/>
</dbReference>
<dbReference type="EMBL" id="BAAANT010000019">
    <property type="protein sequence ID" value="GAA2146206.1"/>
    <property type="molecule type" value="Genomic_DNA"/>
</dbReference>
<evidence type="ECO:0000313" key="6">
    <source>
        <dbReference type="Proteomes" id="UP001422759"/>
    </source>
</evidence>
<dbReference type="PANTHER" id="PTHR10272">
    <property type="entry name" value="PLATELET-ACTIVATING FACTOR ACETYLHYDROLASE"/>
    <property type="match status" value="1"/>
</dbReference>